<sequence length="137" mass="14309">MHTLIALKGFADILVAIVLTVHPALIYHSTPARLISTHTGLHLTSADAAPGFNQAIACMVAAVGIAHVVAARCGPAARPPILAMNASWALLNFATCATPHARATGLASASQLFSACNHAVFSVALYISERDSQRKRD</sequence>
<gene>
    <name evidence="2" type="ORF">HGRIS_012419</name>
</gene>
<keyword evidence="1" id="KW-0472">Membrane</keyword>
<accession>A0ABR3IS67</accession>
<proteinExistence type="predicted"/>
<comment type="caution">
    <text evidence="2">The sequence shown here is derived from an EMBL/GenBank/DDBJ whole genome shotgun (WGS) entry which is preliminary data.</text>
</comment>
<keyword evidence="1" id="KW-1133">Transmembrane helix</keyword>
<feature type="transmembrane region" description="Helical" evidence="1">
    <location>
        <begin position="48"/>
        <end position="70"/>
    </location>
</feature>
<dbReference type="EMBL" id="JASNQZ010000015">
    <property type="protein sequence ID" value="KAL0946156.1"/>
    <property type="molecule type" value="Genomic_DNA"/>
</dbReference>
<evidence type="ECO:0000313" key="2">
    <source>
        <dbReference type="EMBL" id="KAL0946156.1"/>
    </source>
</evidence>
<organism evidence="2 3">
    <name type="scientific">Hohenbuehelia grisea</name>
    <dbReference type="NCBI Taxonomy" id="104357"/>
    <lineage>
        <taxon>Eukaryota</taxon>
        <taxon>Fungi</taxon>
        <taxon>Dikarya</taxon>
        <taxon>Basidiomycota</taxon>
        <taxon>Agaricomycotina</taxon>
        <taxon>Agaricomycetes</taxon>
        <taxon>Agaricomycetidae</taxon>
        <taxon>Agaricales</taxon>
        <taxon>Pleurotineae</taxon>
        <taxon>Pleurotaceae</taxon>
        <taxon>Hohenbuehelia</taxon>
    </lineage>
</organism>
<feature type="transmembrane region" description="Helical" evidence="1">
    <location>
        <begin position="9"/>
        <end position="28"/>
    </location>
</feature>
<reference evidence="3" key="1">
    <citation type="submission" date="2024-06" db="EMBL/GenBank/DDBJ databases">
        <title>Multi-omics analyses provide insights into the biosynthesis of the anticancer antibiotic pleurotin in Hohenbuehelia grisea.</title>
        <authorList>
            <person name="Weaver J.A."/>
            <person name="Alberti F."/>
        </authorList>
    </citation>
    <scope>NUCLEOTIDE SEQUENCE [LARGE SCALE GENOMIC DNA]</scope>
    <source>
        <strain evidence="3">T-177</strain>
    </source>
</reference>
<keyword evidence="1" id="KW-0812">Transmembrane</keyword>
<name>A0ABR3IS67_9AGAR</name>
<evidence type="ECO:0000256" key="1">
    <source>
        <dbReference type="SAM" id="Phobius"/>
    </source>
</evidence>
<keyword evidence="3" id="KW-1185">Reference proteome</keyword>
<protein>
    <submittedName>
        <fullName evidence="2">Uncharacterized protein</fullName>
    </submittedName>
</protein>
<evidence type="ECO:0000313" key="3">
    <source>
        <dbReference type="Proteomes" id="UP001556367"/>
    </source>
</evidence>
<dbReference type="Proteomes" id="UP001556367">
    <property type="component" value="Unassembled WGS sequence"/>
</dbReference>